<feature type="transmembrane region" description="Helical" evidence="9">
    <location>
        <begin position="452"/>
        <end position="478"/>
    </location>
</feature>
<dbReference type="Pfam" id="PF02687">
    <property type="entry name" value="FtsX"/>
    <property type="match status" value="1"/>
</dbReference>
<dbReference type="InterPro" id="IPR003838">
    <property type="entry name" value="ABC3_permease_C"/>
</dbReference>
<keyword evidence="5 11" id="KW-0067">ATP-binding</keyword>
<dbReference type="PROSITE" id="PS50893">
    <property type="entry name" value="ABC_TRANSPORTER_2"/>
    <property type="match status" value="1"/>
</dbReference>
<comment type="subcellular location">
    <subcellularLocation>
        <location evidence="1">Cell inner membrane</location>
        <topology evidence="1">Multi-pass membrane protein</topology>
    </subcellularLocation>
</comment>
<dbReference type="PANTHER" id="PTHR24220">
    <property type="entry name" value="IMPORT ATP-BINDING PROTEIN"/>
    <property type="match status" value="1"/>
</dbReference>
<evidence type="ECO:0000313" key="12">
    <source>
        <dbReference type="Proteomes" id="UP001529275"/>
    </source>
</evidence>
<keyword evidence="7 9" id="KW-0472">Membrane</keyword>
<dbReference type="EMBL" id="JAUDCK010000017">
    <property type="protein sequence ID" value="MDM8195895.1"/>
    <property type="molecule type" value="Genomic_DNA"/>
</dbReference>
<evidence type="ECO:0000256" key="2">
    <source>
        <dbReference type="ARBA" id="ARBA00022475"/>
    </source>
</evidence>
<gene>
    <name evidence="11" type="ORF">QUV98_06160</name>
</gene>
<comment type="caution">
    <text evidence="11">The sequence shown here is derived from an EMBL/GenBank/DDBJ whole genome shotgun (WGS) entry which is preliminary data.</text>
</comment>
<evidence type="ECO:0000313" key="11">
    <source>
        <dbReference type="EMBL" id="MDM8195895.1"/>
    </source>
</evidence>
<evidence type="ECO:0000259" key="10">
    <source>
        <dbReference type="PROSITE" id="PS50893"/>
    </source>
</evidence>
<proteinExistence type="inferred from homology"/>
<evidence type="ECO:0000256" key="8">
    <source>
        <dbReference type="ARBA" id="ARBA00038388"/>
    </source>
</evidence>
<dbReference type="Pfam" id="PF00005">
    <property type="entry name" value="ABC_tran"/>
    <property type="match status" value="1"/>
</dbReference>
<reference evidence="12" key="1">
    <citation type="submission" date="2023-06" db="EMBL/GenBank/DDBJ databases">
        <title>Identification and characterization of horizontal gene transfer across gut microbiota members of farm animals based on homology search.</title>
        <authorList>
            <person name="Zeman M."/>
            <person name="Kubasova T."/>
            <person name="Jahodarova E."/>
            <person name="Nykrynova M."/>
            <person name="Rychlik I."/>
        </authorList>
    </citation>
    <scope>NUCLEOTIDE SEQUENCE [LARGE SCALE GENOMIC DNA]</scope>
    <source>
        <strain evidence="12">ET341</strain>
    </source>
</reference>
<evidence type="ECO:0000256" key="4">
    <source>
        <dbReference type="ARBA" id="ARBA00022741"/>
    </source>
</evidence>
<dbReference type="SMART" id="SM00382">
    <property type="entry name" value="AAA"/>
    <property type="match status" value="1"/>
</dbReference>
<evidence type="ECO:0000256" key="3">
    <source>
        <dbReference type="ARBA" id="ARBA00022692"/>
    </source>
</evidence>
<name>A0ABT7UIC4_9FIRM</name>
<dbReference type="InterPro" id="IPR015854">
    <property type="entry name" value="ABC_transpr_LolD-like"/>
</dbReference>
<dbReference type="PANTHER" id="PTHR24220:SF86">
    <property type="entry name" value="ABC TRANSPORTER ABCH.1"/>
    <property type="match status" value="1"/>
</dbReference>
<feature type="domain" description="ABC transporter" evidence="10">
    <location>
        <begin position="2"/>
        <end position="229"/>
    </location>
</feature>
<accession>A0ABT7UIC4</accession>
<evidence type="ECO:0000256" key="1">
    <source>
        <dbReference type="ARBA" id="ARBA00004429"/>
    </source>
</evidence>
<evidence type="ECO:0000256" key="5">
    <source>
        <dbReference type="ARBA" id="ARBA00022840"/>
    </source>
</evidence>
<dbReference type="SUPFAM" id="SSF52540">
    <property type="entry name" value="P-loop containing nucleoside triphosphate hydrolases"/>
    <property type="match status" value="1"/>
</dbReference>
<evidence type="ECO:0000256" key="6">
    <source>
        <dbReference type="ARBA" id="ARBA00022989"/>
    </source>
</evidence>
<feature type="transmembrane region" description="Helical" evidence="9">
    <location>
        <begin position="245"/>
        <end position="270"/>
    </location>
</feature>
<keyword evidence="6 9" id="KW-1133">Transmembrane helix</keyword>
<keyword evidence="4" id="KW-0547">Nucleotide-binding</keyword>
<evidence type="ECO:0000256" key="7">
    <source>
        <dbReference type="ARBA" id="ARBA00023136"/>
    </source>
</evidence>
<keyword evidence="3 9" id="KW-0812">Transmembrane</keyword>
<dbReference type="GO" id="GO:0005524">
    <property type="term" value="F:ATP binding"/>
    <property type="evidence" value="ECO:0007669"/>
    <property type="project" value="UniProtKB-KW"/>
</dbReference>
<dbReference type="InterPro" id="IPR017871">
    <property type="entry name" value="ABC_transporter-like_CS"/>
</dbReference>
<reference evidence="11 12" key="2">
    <citation type="submission" date="2023-06" db="EMBL/GenBank/DDBJ databases">
        <authorList>
            <person name="Zeman M."/>
            <person name="Kubasova T."/>
            <person name="Jahodarova E."/>
            <person name="Nykrynova M."/>
            <person name="Rychlik I."/>
        </authorList>
    </citation>
    <scope>NUCLEOTIDE SEQUENCE [LARGE SCALE GENOMIC DNA]</scope>
    <source>
        <strain evidence="11 12">ET341</strain>
    </source>
</reference>
<evidence type="ECO:0000256" key="9">
    <source>
        <dbReference type="SAM" id="Phobius"/>
    </source>
</evidence>
<dbReference type="InterPro" id="IPR003593">
    <property type="entry name" value="AAA+_ATPase"/>
</dbReference>
<dbReference type="Proteomes" id="UP001529275">
    <property type="component" value="Unassembled WGS sequence"/>
</dbReference>
<comment type="similarity">
    <text evidence="8">Belongs to the ABC transporter superfamily. Macrolide exporter (TC 3.A.1.122) family.</text>
</comment>
<keyword evidence="2" id="KW-1003">Cell membrane</keyword>
<dbReference type="RefSeq" id="WP_289527674.1">
    <property type="nucleotide sequence ID" value="NZ_JAUDCK010000017.1"/>
</dbReference>
<feature type="transmembrane region" description="Helical" evidence="9">
    <location>
        <begin position="557"/>
        <end position="576"/>
    </location>
</feature>
<dbReference type="InterPro" id="IPR027417">
    <property type="entry name" value="P-loop_NTPase"/>
</dbReference>
<sequence>MLELKNIYKQYETTPILNHISICFPDTGMIGIQGKSGCGKSTLLYIMGLLDEDYEGDILFNHEKIEDKEKFICEHMSFMMQNKDFISSLTIKENIILPCHISHLHYSSSLLQKVVKRLGIQDLLSRYPSQLSGGQMKRASLAKALLKQSDIILCDEPTGALYHHQAQDVMKYLKMISQDALVIIVSHDPQLLQTYCDSVLTLEDGQLKGHMKQSQKPKEISLKKHQHHTLWFYPIRQIVYQRNKLMFLFLFQWIVIVAFFLIVTAIFGAFEATSQSEQQAVLKNIINVENKDGMPFETMLSHEDIGYIDYGYQLEQCQLWQSQQEIEDTALYFLPVQHTHVRLLKGRFPQEAHEIVVSQSFDQKYHQQSIVLTYQQKSISLTVVGVLQKDFFSQNEIYLNHTLKQEMPELMNNRELIVESQFNKNESLYQALSKDYIVYSEIQERVSSYQSLLSLAQIVAMIFIGMSLLISLILIGIVESIIYFERKHDIAYLLSLGISSFRLFILSLFEAMQLGLMIAGGGCLLAMVIYEYINHVVNISQYVSFSLLLKPIFYSRYDLYVIIFMIYLVMSVLSVLHPVRKMMKMTKIDVLREE</sequence>
<organism evidence="11 12">
    <name type="scientific">Massilimicrobiota timonensis</name>
    <dbReference type="NCBI Taxonomy" id="1776392"/>
    <lineage>
        <taxon>Bacteria</taxon>
        <taxon>Bacillati</taxon>
        <taxon>Bacillota</taxon>
        <taxon>Erysipelotrichia</taxon>
        <taxon>Erysipelotrichales</taxon>
        <taxon>Erysipelotrichaceae</taxon>
        <taxon>Massilimicrobiota</taxon>
    </lineage>
</organism>
<dbReference type="Gene3D" id="3.40.50.300">
    <property type="entry name" value="P-loop containing nucleotide triphosphate hydrolases"/>
    <property type="match status" value="1"/>
</dbReference>
<feature type="transmembrane region" description="Helical" evidence="9">
    <location>
        <begin position="490"/>
        <end position="509"/>
    </location>
</feature>
<keyword evidence="12" id="KW-1185">Reference proteome</keyword>
<dbReference type="InterPro" id="IPR003439">
    <property type="entry name" value="ABC_transporter-like_ATP-bd"/>
</dbReference>
<protein>
    <submittedName>
        <fullName evidence="11">ATP-binding cassette domain-containing protein</fullName>
    </submittedName>
</protein>
<feature type="transmembrane region" description="Helical" evidence="9">
    <location>
        <begin position="516"/>
        <end position="537"/>
    </location>
</feature>
<dbReference type="PROSITE" id="PS00211">
    <property type="entry name" value="ABC_TRANSPORTER_1"/>
    <property type="match status" value="1"/>
</dbReference>